<comment type="similarity">
    <text evidence="1 3">Belongs to the class-III pyridoxal-phosphate-dependent aminotransferase family.</text>
</comment>
<reference evidence="4" key="1">
    <citation type="journal article" date="2024" name="Nature">
        <title>Anoxygenic phototroph of the Chloroflexota uses a type I reaction centre.</title>
        <authorList>
            <person name="Tsuji J.M."/>
            <person name="Shaw N.A."/>
            <person name="Nagashima S."/>
            <person name="Venkiteswaran J.J."/>
            <person name="Schiff S.L."/>
            <person name="Watanabe T."/>
            <person name="Fukui M."/>
            <person name="Hanada S."/>
            <person name="Tank M."/>
            <person name="Neufeld J.D."/>
        </authorList>
    </citation>
    <scope>NUCLEOTIDE SEQUENCE</scope>
    <source>
        <strain evidence="4">L227-S17</strain>
    </source>
</reference>
<proteinExistence type="inferred from homology"/>
<evidence type="ECO:0000256" key="3">
    <source>
        <dbReference type="RuleBase" id="RU003560"/>
    </source>
</evidence>
<accession>A0ABY9B1W5</accession>
<organism evidence="4 5">
    <name type="scientific">Candidatus Chlorohelix allophototropha</name>
    <dbReference type="NCBI Taxonomy" id="3003348"/>
    <lineage>
        <taxon>Bacteria</taxon>
        <taxon>Bacillati</taxon>
        <taxon>Chloroflexota</taxon>
        <taxon>Chloroflexia</taxon>
        <taxon>Candidatus Chloroheliales</taxon>
        <taxon>Candidatus Chloroheliaceae</taxon>
        <taxon>Candidatus Chlorohelix</taxon>
    </lineage>
</organism>
<keyword evidence="4" id="KW-0032">Aminotransferase</keyword>
<dbReference type="InterPro" id="IPR049704">
    <property type="entry name" value="Aminotrans_3_PPA_site"/>
</dbReference>
<sequence>MSIEGLTASMSTDEILQACRDYTLYDWSAQASVKPLAISHAKGVYLWDTDGKRYLDFNSQLMNVNIGHCDDRVIRAVSEQVAKLPYVLPGHATEPRAELGKLLNELTPASLSKAFFTNGGTEAVEAAIRIARTYTGRHKIIARYRSYHGATFGAMSLTGEPRRWSSEPGMQGVVRVLDPYEYRCNFCKGEGACNMNCLNHVEEVIQFEGPQNVAAIIMESVTGTNGIIIPPDGYWQGLRELCDKYGILLIADEVMAGFGRTGKWFAIEHWGVQPDMMTMAKGITSGYVPLGALMVSPAIAERFENSPLPFGLTYNSHTLALATAIATIKVYKEDNLIENAATVGKFLKAELEKLRDKHPCVGDVRAIGLFSVMELVKDRKTREPLVPFNPKPAEMGVMNQIGGFLRQNGVLALVRWNSIFCNPPLCITEEQLQEGLVLLDQALDIADKSLES</sequence>
<dbReference type="SUPFAM" id="SSF53383">
    <property type="entry name" value="PLP-dependent transferases"/>
    <property type="match status" value="1"/>
</dbReference>
<dbReference type="RefSeq" id="WP_341469041.1">
    <property type="nucleotide sequence ID" value="NZ_CP128399.1"/>
</dbReference>
<evidence type="ECO:0000256" key="2">
    <source>
        <dbReference type="ARBA" id="ARBA00022898"/>
    </source>
</evidence>
<dbReference type="PANTHER" id="PTHR43094:SF1">
    <property type="entry name" value="AMINOTRANSFERASE CLASS-III"/>
    <property type="match status" value="1"/>
</dbReference>
<dbReference type="PROSITE" id="PS00600">
    <property type="entry name" value="AA_TRANSFER_CLASS_3"/>
    <property type="match status" value="1"/>
</dbReference>
<dbReference type="NCBIfam" id="NF004718">
    <property type="entry name" value="PRK06062.1"/>
    <property type="match status" value="1"/>
</dbReference>
<dbReference type="InterPro" id="IPR015422">
    <property type="entry name" value="PyrdxlP-dep_Trfase_small"/>
</dbReference>
<dbReference type="GO" id="GO:0008483">
    <property type="term" value="F:transaminase activity"/>
    <property type="evidence" value="ECO:0007669"/>
    <property type="project" value="UniProtKB-KW"/>
</dbReference>
<dbReference type="CDD" id="cd00610">
    <property type="entry name" value="OAT_like"/>
    <property type="match status" value="1"/>
</dbReference>
<evidence type="ECO:0000313" key="4">
    <source>
        <dbReference type="EMBL" id="WJW67144.1"/>
    </source>
</evidence>
<name>A0ABY9B1W5_9CHLR</name>
<evidence type="ECO:0000256" key="1">
    <source>
        <dbReference type="ARBA" id="ARBA00008954"/>
    </source>
</evidence>
<dbReference type="InterPro" id="IPR005814">
    <property type="entry name" value="Aminotrans_3"/>
</dbReference>
<evidence type="ECO:0000313" key="5">
    <source>
        <dbReference type="Proteomes" id="UP001431572"/>
    </source>
</evidence>
<dbReference type="InterPro" id="IPR015424">
    <property type="entry name" value="PyrdxlP-dep_Trfase"/>
</dbReference>
<dbReference type="Gene3D" id="3.90.1150.10">
    <property type="entry name" value="Aspartate Aminotransferase, domain 1"/>
    <property type="match status" value="1"/>
</dbReference>
<keyword evidence="4" id="KW-0808">Transferase</keyword>
<keyword evidence="2 3" id="KW-0663">Pyridoxal phosphate</keyword>
<dbReference type="Gene3D" id="3.40.640.10">
    <property type="entry name" value="Type I PLP-dependent aspartate aminotransferase-like (Major domain)"/>
    <property type="match status" value="1"/>
</dbReference>
<dbReference type="InterPro" id="IPR015421">
    <property type="entry name" value="PyrdxlP-dep_Trfase_major"/>
</dbReference>
<protein>
    <submittedName>
        <fullName evidence="4">Aminotransferase class III-fold pyridoxal phosphate-dependent enzyme</fullName>
    </submittedName>
</protein>
<dbReference type="Pfam" id="PF00202">
    <property type="entry name" value="Aminotran_3"/>
    <property type="match status" value="1"/>
</dbReference>
<dbReference type="EMBL" id="CP128399">
    <property type="protein sequence ID" value="WJW67144.1"/>
    <property type="molecule type" value="Genomic_DNA"/>
</dbReference>
<keyword evidence="5" id="KW-1185">Reference proteome</keyword>
<gene>
    <name evidence="4" type="ORF">OZ401_000399</name>
</gene>
<dbReference type="PANTHER" id="PTHR43094">
    <property type="entry name" value="AMINOTRANSFERASE"/>
    <property type="match status" value="1"/>
</dbReference>
<dbReference type="Proteomes" id="UP001431572">
    <property type="component" value="Chromosome 1"/>
</dbReference>